<evidence type="ECO:0000256" key="1">
    <source>
        <dbReference type="ARBA" id="ARBA00004876"/>
    </source>
</evidence>
<evidence type="ECO:0000256" key="4">
    <source>
        <dbReference type="ARBA" id="ARBA00023315"/>
    </source>
</evidence>
<dbReference type="EMBL" id="JACHIT010000001">
    <property type="protein sequence ID" value="MBB5912996.1"/>
    <property type="molecule type" value="Genomic_DNA"/>
</dbReference>
<dbReference type="EC" id="2.3.1.30" evidence="5"/>
<dbReference type="PANTHER" id="PTHR42811">
    <property type="entry name" value="SERINE ACETYLTRANSFERASE"/>
    <property type="match status" value="1"/>
</dbReference>
<evidence type="ECO:0000313" key="6">
    <source>
        <dbReference type="Proteomes" id="UP000540412"/>
    </source>
</evidence>
<keyword evidence="4 5" id="KW-0012">Acyltransferase</keyword>
<evidence type="ECO:0000256" key="3">
    <source>
        <dbReference type="ARBA" id="ARBA00022679"/>
    </source>
</evidence>
<keyword evidence="6" id="KW-1185">Reference proteome</keyword>
<comment type="caution">
    <text evidence="5">The sequence shown here is derived from an EMBL/GenBank/DDBJ whole genome shotgun (WGS) entry which is preliminary data.</text>
</comment>
<protein>
    <submittedName>
        <fullName evidence="5">Serine O-acetyltransferase</fullName>
        <ecNumber evidence="5">2.3.1.30</ecNumber>
    </submittedName>
</protein>
<dbReference type="Gene3D" id="1.10.3130.10">
    <property type="entry name" value="serine acetyltransferase, domain 1"/>
    <property type="match status" value="1"/>
</dbReference>
<reference evidence="5 6" key="1">
    <citation type="submission" date="2020-08" db="EMBL/GenBank/DDBJ databases">
        <title>Sequencing the genomes of 1000 actinobacteria strains.</title>
        <authorList>
            <person name="Klenk H.-P."/>
        </authorList>
    </citation>
    <scope>NUCLEOTIDE SEQUENCE [LARGE SCALE GENOMIC DNA]</scope>
    <source>
        <strain evidence="5 6">DSM 43582</strain>
    </source>
</reference>
<evidence type="ECO:0000313" key="5">
    <source>
        <dbReference type="EMBL" id="MBB5912996.1"/>
    </source>
</evidence>
<dbReference type="GO" id="GO:0009001">
    <property type="term" value="F:serine O-acetyltransferase activity"/>
    <property type="evidence" value="ECO:0007669"/>
    <property type="project" value="UniProtKB-EC"/>
</dbReference>
<proteinExistence type="predicted"/>
<dbReference type="InterPro" id="IPR011004">
    <property type="entry name" value="Trimer_LpxA-like_sf"/>
</dbReference>
<keyword evidence="3 5" id="KW-0808">Transferase</keyword>
<evidence type="ECO:0000256" key="2">
    <source>
        <dbReference type="ARBA" id="ARBA00022605"/>
    </source>
</evidence>
<accession>A0A7W9PBJ8</accession>
<comment type="pathway">
    <text evidence="1">Amino-acid biosynthesis; L-cysteine biosynthesis; L-cysteine from L-serine: step 1/2.</text>
</comment>
<dbReference type="Proteomes" id="UP000540412">
    <property type="component" value="Unassembled WGS sequence"/>
</dbReference>
<gene>
    <name evidence="5" type="ORF">BJY24_001863</name>
</gene>
<organism evidence="5 6">
    <name type="scientific">Nocardia transvalensis</name>
    <dbReference type="NCBI Taxonomy" id="37333"/>
    <lineage>
        <taxon>Bacteria</taxon>
        <taxon>Bacillati</taxon>
        <taxon>Actinomycetota</taxon>
        <taxon>Actinomycetes</taxon>
        <taxon>Mycobacteriales</taxon>
        <taxon>Nocardiaceae</taxon>
        <taxon>Nocardia</taxon>
    </lineage>
</organism>
<dbReference type="InterPro" id="IPR045304">
    <property type="entry name" value="LbH_SAT"/>
</dbReference>
<dbReference type="SUPFAM" id="SSF51161">
    <property type="entry name" value="Trimeric LpxA-like enzymes"/>
    <property type="match status" value="1"/>
</dbReference>
<dbReference type="RefSeq" id="WP_051160991.1">
    <property type="nucleotide sequence ID" value="NZ_JACHIT010000001.1"/>
</dbReference>
<dbReference type="GO" id="GO:0008652">
    <property type="term" value="P:amino acid biosynthetic process"/>
    <property type="evidence" value="ECO:0007669"/>
    <property type="project" value="UniProtKB-KW"/>
</dbReference>
<dbReference type="CDD" id="cd03354">
    <property type="entry name" value="LbH_SAT"/>
    <property type="match status" value="1"/>
</dbReference>
<dbReference type="InterPro" id="IPR042122">
    <property type="entry name" value="Ser_AcTrfase_N_sf"/>
</dbReference>
<name>A0A7W9PBJ8_9NOCA</name>
<keyword evidence="2" id="KW-0028">Amino-acid biosynthesis</keyword>
<dbReference type="AlphaFoldDB" id="A0A7W9PBJ8"/>
<dbReference type="Gene3D" id="2.160.10.10">
    <property type="entry name" value="Hexapeptide repeat proteins"/>
    <property type="match status" value="1"/>
</dbReference>
<sequence>MSDSGAIGSSIRSDINDLVLSVSGLVERANVAVPIALSRAQREAGAIIEDLAAMAARDPAAHDDQWYCYRSSLSFRALLTYRVAHAVHLLHGRSNRSGHEERLLDTAARLLSENAKVRTGVEIHPSAVIGRRMVIDHGWGTVIGEDARIGDDCYFLQNVVLGGRAIGIVPNTRERRHPSIGDRVVIAGGVYVFGAVTVGDDCRIDAGARITTDIPAGSRVRLRTVQQVLEPGKALVSVDRVS</sequence>